<dbReference type="PROSITE" id="PS50111">
    <property type="entry name" value="CHEMOTAXIS_TRANSDUC_2"/>
    <property type="match status" value="1"/>
</dbReference>
<feature type="domain" description="PAC" evidence="7">
    <location>
        <begin position="84"/>
        <end position="136"/>
    </location>
</feature>
<dbReference type="SUPFAM" id="SSF58104">
    <property type="entry name" value="Methyl-accepting chemotaxis protein (MCP) signaling domain"/>
    <property type="match status" value="1"/>
</dbReference>
<dbReference type="InterPro" id="IPR000014">
    <property type="entry name" value="PAS"/>
</dbReference>
<dbReference type="InterPro" id="IPR013655">
    <property type="entry name" value="PAS_fold_3"/>
</dbReference>
<name>A0AA41YVJ1_9HYPH</name>
<feature type="region of interest" description="Disordered" evidence="5">
    <location>
        <begin position="640"/>
        <end position="668"/>
    </location>
</feature>
<dbReference type="InterPro" id="IPR003660">
    <property type="entry name" value="HAMP_dom"/>
</dbReference>
<dbReference type="Proteomes" id="UP001165667">
    <property type="component" value="Unassembled WGS sequence"/>
</dbReference>
<evidence type="ECO:0000259" key="8">
    <source>
        <dbReference type="PROSITE" id="PS50885"/>
    </source>
</evidence>
<evidence type="ECO:0000259" key="6">
    <source>
        <dbReference type="PROSITE" id="PS50111"/>
    </source>
</evidence>
<dbReference type="NCBIfam" id="TIGR00229">
    <property type="entry name" value="sensory_box"/>
    <property type="match status" value="2"/>
</dbReference>
<keyword evidence="3" id="KW-0807">Transducer</keyword>
<sequence>MSAFNLFKPCGAASERSALDHSLAIISFTPTGTILEANSNFCSLLGYEASELVAQHHSLFIDPAVVASADYKLFWMKLGQGIFDAREYKRLGKGGREIWIQASYNPVKDKKGRVIRVVKVATDITADKQKNMEFEAKLNAVYRVQAVIEFSPSGQILTANQNFMNCLGYDLSEIKDQHHRMFVEPAYAQSPDYPEFWNRLNRGETISAEFKRLGKNKKEVWIQGSYNPVFDANGKVVKIVKFANDVTERMRAIREIGLGLAALADSRLDHRIVTTFGPEFEQLRTDFNHSLEGLQTGLKKAEARDQELRAAQDRKAAEDRLTISELGNGLKALSRGDLTHQIEADLAPASQVLKDDFNNAAAILLKAMTDAVAAGLIVSSGSQQLSASAEQLSQGSTEQASATEEASASMEEMAANVKQNADNASQTEKIAHQSAKNAEASGVAVGKAVDAMQTIATKITIVQEIARQTDLLALNAAVEAARAGEHGRGFAVVASEVRKLAERSQAAAAEIGTLSSETVKAAQEAGSMLAKLVPDIKRTAELVEEITAACREQDVGSMQINQAIQQLDKVTQQNASASEQISSTSEELAAQAEHLQKTIGFFHLGTENGQIKGQGETGFNPVRNLQKKASRFTRDAVKPAKITHTRKPSNGFTLDFEEDEEDARFKRA</sequence>
<dbReference type="PROSITE" id="PS50113">
    <property type="entry name" value="PAC"/>
    <property type="match status" value="2"/>
</dbReference>
<feature type="region of interest" description="Disordered" evidence="5">
    <location>
        <begin position="389"/>
        <end position="437"/>
    </location>
</feature>
<accession>A0AA41YVJ1</accession>
<feature type="domain" description="Methyl-accepting transducer" evidence="6">
    <location>
        <begin position="374"/>
        <end position="589"/>
    </location>
</feature>
<dbReference type="InterPro" id="IPR051310">
    <property type="entry name" value="MCP_chemotaxis"/>
</dbReference>
<dbReference type="SMART" id="SM00086">
    <property type="entry name" value="PAC"/>
    <property type="match status" value="2"/>
</dbReference>
<gene>
    <name evidence="9" type="ORF">M8523_07750</name>
</gene>
<feature type="domain" description="PAC" evidence="7">
    <location>
        <begin position="206"/>
        <end position="258"/>
    </location>
</feature>
<dbReference type="InterPro" id="IPR004089">
    <property type="entry name" value="MCPsignal_dom"/>
</dbReference>
<feature type="compositionally biased region" description="Polar residues" evidence="5">
    <location>
        <begin position="417"/>
        <end position="428"/>
    </location>
</feature>
<evidence type="ECO:0000313" key="9">
    <source>
        <dbReference type="EMBL" id="MCW6507912.1"/>
    </source>
</evidence>
<evidence type="ECO:0000313" key="10">
    <source>
        <dbReference type="Proteomes" id="UP001165667"/>
    </source>
</evidence>
<dbReference type="PANTHER" id="PTHR43531:SF11">
    <property type="entry name" value="METHYL-ACCEPTING CHEMOTAXIS PROTEIN 3"/>
    <property type="match status" value="1"/>
</dbReference>
<reference evidence="9" key="1">
    <citation type="submission" date="2022-05" db="EMBL/GenBank/DDBJ databases">
        <authorList>
            <person name="Pankratov T."/>
        </authorList>
    </citation>
    <scope>NUCLEOTIDE SEQUENCE</scope>
    <source>
        <strain evidence="9">BP6-180914</strain>
    </source>
</reference>
<keyword evidence="4" id="KW-0175">Coiled coil</keyword>
<proteinExistence type="inferred from homology"/>
<evidence type="ECO:0000256" key="3">
    <source>
        <dbReference type="PROSITE-ProRule" id="PRU00284"/>
    </source>
</evidence>
<dbReference type="EMBL" id="JAMOIM010000004">
    <property type="protein sequence ID" value="MCW6507912.1"/>
    <property type="molecule type" value="Genomic_DNA"/>
</dbReference>
<dbReference type="Pfam" id="PF08447">
    <property type="entry name" value="PAS_3"/>
    <property type="match status" value="1"/>
</dbReference>
<dbReference type="PRINTS" id="PR00260">
    <property type="entry name" value="CHEMTRNSDUCR"/>
</dbReference>
<evidence type="ECO:0000259" key="7">
    <source>
        <dbReference type="PROSITE" id="PS50113"/>
    </source>
</evidence>
<dbReference type="RefSeq" id="WP_282584281.1">
    <property type="nucleotide sequence ID" value="NZ_JAMOIM010000004.1"/>
</dbReference>
<dbReference type="InterPro" id="IPR004090">
    <property type="entry name" value="Chemotax_Me-accpt_rcpt"/>
</dbReference>
<comment type="similarity">
    <text evidence="2">Belongs to the methyl-accepting chemotaxis (MCP) protein family.</text>
</comment>
<dbReference type="SMART" id="SM00283">
    <property type="entry name" value="MA"/>
    <property type="match status" value="1"/>
</dbReference>
<feature type="domain" description="HAMP" evidence="8">
    <location>
        <begin position="247"/>
        <end position="299"/>
    </location>
</feature>
<dbReference type="GO" id="GO:0005886">
    <property type="term" value="C:plasma membrane"/>
    <property type="evidence" value="ECO:0007669"/>
    <property type="project" value="TreeGrafter"/>
</dbReference>
<dbReference type="Pfam" id="PF13426">
    <property type="entry name" value="PAS_9"/>
    <property type="match status" value="1"/>
</dbReference>
<feature type="compositionally biased region" description="Low complexity" evidence="5">
    <location>
        <begin position="389"/>
        <end position="415"/>
    </location>
</feature>
<dbReference type="Pfam" id="PF00015">
    <property type="entry name" value="MCPsignal"/>
    <property type="match status" value="1"/>
</dbReference>
<dbReference type="CDD" id="cd00130">
    <property type="entry name" value="PAS"/>
    <property type="match status" value="2"/>
</dbReference>
<evidence type="ECO:0000256" key="1">
    <source>
        <dbReference type="ARBA" id="ARBA00022500"/>
    </source>
</evidence>
<dbReference type="InterPro" id="IPR000700">
    <property type="entry name" value="PAS-assoc_C"/>
</dbReference>
<dbReference type="SUPFAM" id="SSF55785">
    <property type="entry name" value="PYP-like sensor domain (PAS domain)"/>
    <property type="match status" value="2"/>
</dbReference>
<dbReference type="Gene3D" id="3.30.450.20">
    <property type="entry name" value="PAS domain"/>
    <property type="match status" value="2"/>
</dbReference>
<dbReference type="Gene3D" id="1.10.287.950">
    <property type="entry name" value="Methyl-accepting chemotaxis protein"/>
    <property type="match status" value="1"/>
</dbReference>
<organism evidence="9 10">
    <name type="scientific">Lichenifustis flavocetrariae</name>
    <dbReference type="NCBI Taxonomy" id="2949735"/>
    <lineage>
        <taxon>Bacteria</taxon>
        <taxon>Pseudomonadati</taxon>
        <taxon>Pseudomonadota</taxon>
        <taxon>Alphaproteobacteria</taxon>
        <taxon>Hyphomicrobiales</taxon>
        <taxon>Lichenihabitantaceae</taxon>
        <taxon>Lichenifustis</taxon>
    </lineage>
</organism>
<dbReference type="GO" id="GO:0006935">
    <property type="term" value="P:chemotaxis"/>
    <property type="evidence" value="ECO:0007669"/>
    <property type="project" value="UniProtKB-KW"/>
</dbReference>
<feature type="coiled-coil region" evidence="4">
    <location>
        <begin position="560"/>
        <end position="587"/>
    </location>
</feature>
<evidence type="ECO:0000256" key="2">
    <source>
        <dbReference type="ARBA" id="ARBA00029447"/>
    </source>
</evidence>
<keyword evidence="1" id="KW-0145">Chemotaxis</keyword>
<dbReference type="AlphaFoldDB" id="A0AA41YVJ1"/>
<dbReference type="InterPro" id="IPR001610">
    <property type="entry name" value="PAC"/>
</dbReference>
<keyword evidence="10" id="KW-1185">Reference proteome</keyword>
<comment type="caution">
    <text evidence="9">The sequence shown here is derived from an EMBL/GenBank/DDBJ whole genome shotgun (WGS) entry which is preliminary data.</text>
</comment>
<dbReference type="PANTHER" id="PTHR43531">
    <property type="entry name" value="PROTEIN ICFG"/>
    <property type="match status" value="1"/>
</dbReference>
<dbReference type="CDD" id="cd11386">
    <property type="entry name" value="MCP_signal"/>
    <property type="match status" value="1"/>
</dbReference>
<dbReference type="GO" id="GO:0007165">
    <property type="term" value="P:signal transduction"/>
    <property type="evidence" value="ECO:0007669"/>
    <property type="project" value="UniProtKB-KW"/>
</dbReference>
<dbReference type="PROSITE" id="PS50885">
    <property type="entry name" value="HAMP"/>
    <property type="match status" value="1"/>
</dbReference>
<protein>
    <submittedName>
        <fullName evidence="9">Methyl-accepting chemotaxis protein</fullName>
    </submittedName>
</protein>
<dbReference type="InterPro" id="IPR035965">
    <property type="entry name" value="PAS-like_dom_sf"/>
</dbReference>
<evidence type="ECO:0000256" key="5">
    <source>
        <dbReference type="SAM" id="MobiDB-lite"/>
    </source>
</evidence>
<dbReference type="GO" id="GO:0004888">
    <property type="term" value="F:transmembrane signaling receptor activity"/>
    <property type="evidence" value="ECO:0007669"/>
    <property type="project" value="InterPro"/>
</dbReference>
<evidence type="ECO:0000256" key="4">
    <source>
        <dbReference type="SAM" id="Coils"/>
    </source>
</evidence>